<keyword evidence="2 8" id="KW-0853">WD repeat</keyword>
<dbReference type="InterPro" id="IPR019775">
    <property type="entry name" value="WD40_repeat_CS"/>
</dbReference>
<dbReference type="SMART" id="SM00320">
    <property type="entry name" value="WD40"/>
    <property type="match status" value="7"/>
</dbReference>
<dbReference type="STRING" id="1890364.A0A2P6NX17"/>
<dbReference type="PROSITE" id="PS50082">
    <property type="entry name" value="WD_REPEATS_2"/>
    <property type="match status" value="7"/>
</dbReference>
<dbReference type="EMBL" id="MDYQ01000010">
    <property type="protein sequence ID" value="PRP88502.1"/>
    <property type="molecule type" value="Genomic_DNA"/>
</dbReference>
<name>A0A2P6NX17_9EUKA</name>
<evidence type="ECO:0000256" key="1">
    <source>
        <dbReference type="ARBA" id="ARBA00004324"/>
    </source>
</evidence>
<dbReference type="InterPro" id="IPR036322">
    <property type="entry name" value="WD40_repeat_dom_sf"/>
</dbReference>
<comment type="subcellular location">
    <subcellularLocation>
        <location evidence="1">Nucleus speckle</location>
    </subcellularLocation>
</comment>
<reference evidence="10 11" key="1">
    <citation type="journal article" date="2018" name="Genome Biol. Evol.">
        <title>Multiple Roots of Fruiting Body Formation in Amoebozoa.</title>
        <authorList>
            <person name="Hillmann F."/>
            <person name="Forbes G."/>
            <person name="Novohradska S."/>
            <person name="Ferling I."/>
            <person name="Riege K."/>
            <person name="Groth M."/>
            <person name="Westermann M."/>
            <person name="Marz M."/>
            <person name="Spaller T."/>
            <person name="Winckler T."/>
            <person name="Schaap P."/>
            <person name="Glockner G."/>
        </authorList>
    </citation>
    <scope>NUCLEOTIDE SEQUENCE [LARGE SCALE GENOMIC DNA]</scope>
    <source>
        <strain evidence="10 11">Jena</strain>
    </source>
</reference>
<dbReference type="PANTHER" id="PTHR22848">
    <property type="entry name" value="WD40 REPEAT PROTEIN"/>
    <property type="match status" value="1"/>
</dbReference>
<evidence type="ECO:0000256" key="8">
    <source>
        <dbReference type="PROSITE-ProRule" id="PRU00221"/>
    </source>
</evidence>
<dbReference type="SMART" id="SM00667">
    <property type="entry name" value="LisH"/>
    <property type="match status" value="1"/>
</dbReference>
<feature type="domain" description="CTLH" evidence="9">
    <location>
        <begin position="61"/>
        <end position="115"/>
    </location>
</feature>
<sequence length="541" mass="61016">MAHETVQSLKFDPQQQDIRREIIASIAEYLKQEGYASSALVLQQEADIQTPHTSLDKQLAKLVLLKRAKKAIEEGDWTEVEKLCTKYAFKNFKSFLYVVYKQRYFELIEKQEYQKAFGYLCERLKPLEGRQADSEEFRDLCYLLTCRSVQDAPSFKSWDTDKSTSRAKLVEQFTSMLGLDTNSTQKNYGERSVEGRRCRLMDLMKQAVAYQIDNHSHHSRLAPQIKGLMTDYKGFTLPNELKNTFTGHTDNIKCLTFVGSSGVNIISGSSDNMIRLWEVQTGRHISTMRGHTSRIWDVDSNSLGDIIVSASGDSTSKIWRFSDTYDTAYQTSHTLEGHKGDVYSAKFHPGQHHVVTGGYDKTVRLFDITTGQNIRTFVGHNSSVSRAIFNPSGNLIITGSKDSTIKFWDISSGICVRTISSHLGEVTSVEVNSNGTMLLSGSKDNANRLWEMSTARPVTRFKGHQNTTKNFVRCSFGADETLVLGGSEDGCVYIWDIESGDLLQKLQGHTNMVYSAVWNKNQMLAASCSQDGTIKTWESQR</sequence>
<dbReference type="SUPFAM" id="SSF50978">
    <property type="entry name" value="WD40 repeat-like"/>
    <property type="match status" value="1"/>
</dbReference>
<evidence type="ECO:0000256" key="5">
    <source>
        <dbReference type="ARBA" id="ARBA00023187"/>
    </source>
</evidence>
<feature type="repeat" description="WD" evidence="8">
    <location>
        <begin position="419"/>
        <end position="460"/>
    </location>
</feature>
<evidence type="ECO:0000256" key="4">
    <source>
        <dbReference type="ARBA" id="ARBA00022737"/>
    </source>
</evidence>
<feature type="repeat" description="WD" evidence="8">
    <location>
        <begin position="335"/>
        <end position="376"/>
    </location>
</feature>
<keyword evidence="5" id="KW-0508">mRNA splicing</keyword>
<evidence type="ECO:0000256" key="3">
    <source>
        <dbReference type="ARBA" id="ARBA00022664"/>
    </source>
</evidence>
<evidence type="ECO:0000256" key="2">
    <source>
        <dbReference type="ARBA" id="ARBA00022574"/>
    </source>
</evidence>
<dbReference type="GO" id="GO:0000398">
    <property type="term" value="P:mRNA splicing, via spliceosome"/>
    <property type="evidence" value="ECO:0007669"/>
    <property type="project" value="InterPro"/>
</dbReference>
<dbReference type="PROSITE" id="PS00678">
    <property type="entry name" value="WD_REPEATS_1"/>
    <property type="match status" value="4"/>
</dbReference>
<dbReference type="InParanoid" id="A0A2P6NX17"/>
<evidence type="ECO:0000259" key="9">
    <source>
        <dbReference type="PROSITE" id="PS50897"/>
    </source>
</evidence>
<feature type="repeat" description="WD" evidence="8">
    <location>
        <begin position="475"/>
        <end position="505"/>
    </location>
</feature>
<comment type="caution">
    <text evidence="10">The sequence shown here is derived from an EMBL/GenBank/DDBJ whole genome shotgun (WGS) entry which is preliminary data.</text>
</comment>
<dbReference type="Pfam" id="PF21889">
    <property type="entry name" value="TPR1-like_2nd"/>
    <property type="match status" value="1"/>
</dbReference>
<feature type="repeat" description="WD" evidence="8">
    <location>
        <begin position="245"/>
        <end position="287"/>
    </location>
</feature>
<evidence type="ECO:0000313" key="11">
    <source>
        <dbReference type="Proteomes" id="UP000241769"/>
    </source>
</evidence>
<dbReference type="InterPro" id="IPR001680">
    <property type="entry name" value="WD40_rpt"/>
</dbReference>
<dbReference type="AlphaFoldDB" id="A0A2P6NX17"/>
<protein>
    <recommendedName>
        <fullName evidence="7">WD40 repeat-containing protein SMU1</fullName>
    </recommendedName>
</protein>
<dbReference type="GO" id="GO:0016607">
    <property type="term" value="C:nuclear speck"/>
    <property type="evidence" value="ECO:0007669"/>
    <property type="project" value="UniProtKB-SubCell"/>
</dbReference>
<dbReference type="InterPro" id="IPR054080">
    <property type="entry name" value="TPR1-like_2nd"/>
</dbReference>
<keyword evidence="11" id="KW-1185">Reference proteome</keyword>
<evidence type="ECO:0000256" key="7">
    <source>
        <dbReference type="ARBA" id="ARBA00026184"/>
    </source>
</evidence>
<dbReference type="InterPro" id="IPR006594">
    <property type="entry name" value="LisH"/>
</dbReference>
<dbReference type="Gene3D" id="2.130.10.10">
    <property type="entry name" value="YVTN repeat-like/Quinoprotein amine dehydrogenase"/>
    <property type="match status" value="3"/>
</dbReference>
<feature type="repeat" description="WD" evidence="8">
    <location>
        <begin position="288"/>
        <end position="319"/>
    </location>
</feature>
<accession>A0A2P6NX17</accession>
<dbReference type="SMART" id="SM00668">
    <property type="entry name" value="CTLH"/>
    <property type="match status" value="1"/>
</dbReference>
<proteinExistence type="inferred from homology"/>
<feature type="repeat" description="WD" evidence="8">
    <location>
        <begin position="377"/>
        <end position="418"/>
    </location>
</feature>
<dbReference type="InterPro" id="IPR006595">
    <property type="entry name" value="CTLH_C"/>
</dbReference>
<organism evidence="10 11">
    <name type="scientific">Planoprotostelium fungivorum</name>
    <dbReference type="NCBI Taxonomy" id="1890364"/>
    <lineage>
        <taxon>Eukaryota</taxon>
        <taxon>Amoebozoa</taxon>
        <taxon>Evosea</taxon>
        <taxon>Variosea</taxon>
        <taxon>Cavosteliida</taxon>
        <taxon>Cavosteliaceae</taxon>
        <taxon>Planoprotostelium</taxon>
    </lineage>
</organism>
<evidence type="ECO:0000313" key="10">
    <source>
        <dbReference type="EMBL" id="PRP88502.1"/>
    </source>
</evidence>
<comment type="similarity">
    <text evidence="6">Belongs to the WD repeat SMU1 family.</text>
</comment>
<evidence type="ECO:0000256" key="6">
    <source>
        <dbReference type="ARBA" id="ARBA00025801"/>
    </source>
</evidence>
<dbReference type="Pfam" id="PF00400">
    <property type="entry name" value="WD40"/>
    <property type="match status" value="7"/>
</dbReference>
<dbReference type="PROSITE" id="PS50897">
    <property type="entry name" value="CTLH"/>
    <property type="match status" value="1"/>
</dbReference>
<dbReference type="PROSITE" id="PS50294">
    <property type="entry name" value="WD_REPEATS_REGION"/>
    <property type="match status" value="6"/>
</dbReference>
<gene>
    <name evidence="10" type="ORF">PROFUN_03219</name>
</gene>
<dbReference type="PROSITE" id="PS50896">
    <property type="entry name" value="LISH"/>
    <property type="match status" value="1"/>
</dbReference>
<feature type="repeat" description="WD" evidence="8">
    <location>
        <begin position="506"/>
        <end position="541"/>
    </location>
</feature>
<keyword evidence="3" id="KW-0507">mRNA processing</keyword>
<keyword evidence="4" id="KW-0677">Repeat</keyword>
<dbReference type="InterPro" id="IPR045184">
    <property type="entry name" value="SMU1"/>
</dbReference>
<dbReference type="InterPro" id="IPR015943">
    <property type="entry name" value="WD40/YVTN_repeat-like_dom_sf"/>
</dbReference>
<dbReference type="InterPro" id="IPR020472">
    <property type="entry name" value="WD40_PAC1"/>
</dbReference>
<dbReference type="CDD" id="cd00200">
    <property type="entry name" value="WD40"/>
    <property type="match status" value="1"/>
</dbReference>
<dbReference type="Proteomes" id="UP000241769">
    <property type="component" value="Unassembled WGS sequence"/>
</dbReference>
<dbReference type="OrthoDB" id="674604at2759"/>
<dbReference type="PRINTS" id="PR00320">
    <property type="entry name" value="GPROTEINBRPT"/>
</dbReference>